<dbReference type="NCBIfam" id="TIGR01685">
    <property type="entry name" value="MDP-1"/>
    <property type="match status" value="1"/>
</dbReference>
<dbReference type="EMBL" id="OU963868">
    <property type="protein sequence ID" value="CAH0392687.1"/>
    <property type="molecule type" value="Genomic_DNA"/>
</dbReference>
<organism evidence="1 2">
    <name type="scientific">Bemisia tabaci</name>
    <name type="common">Sweetpotato whitefly</name>
    <name type="synonym">Aleurodes tabaci</name>
    <dbReference type="NCBI Taxonomy" id="7038"/>
    <lineage>
        <taxon>Eukaryota</taxon>
        <taxon>Metazoa</taxon>
        <taxon>Ecdysozoa</taxon>
        <taxon>Arthropoda</taxon>
        <taxon>Hexapoda</taxon>
        <taxon>Insecta</taxon>
        <taxon>Pterygota</taxon>
        <taxon>Neoptera</taxon>
        <taxon>Paraneoptera</taxon>
        <taxon>Hemiptera</taxon>
        <taxon>Sternorrhyncha</taxon>
        <taxon>Aleyrodoidea</taxon>
        <taxon>Aleyrodidae</taxon>
        <taxon>Aleyrodinae</taxon>
        <taxon>Bemisia</taxon>
    </lineage>
</organism>
<dbReference type="InterPro" id="IPR036412">
    <property type="entry name" value="HAD-like_sf"/>
</dbReference>
<name>A0A9P0AKL8_BEMTA</name>
<reference evidence="1" key="1">
    <citation type="submission" date="2021-12" db="EMBL/GenBank/DDBJ databases">
        <authorList>
            <person name="King R."/>
        </authorList>
    </citation>
    <scope>NUCLEOTIDE SEQUENCE</scope>
</reference>
<proteinExistence type="predicted"/>
<dbReference type="SUPFAM" id="SSF56784">
    <property type="entry name" value="HAD-like"/>
    <property type="match status" value="1"/>
</dbReference>
<dbReference type="NCBIfam" id="TIGR01681">
    <property type="entry name" value="HAD-SF-IIIC"/>
    <property type="match status" value="1"/>
</dbReference>
<dbReference type="GO" id="GO:0003993">
    <property type="term" value="F:acid phosphatase activity"/>
    <property type="evidence" value="ECO:0007669"/>
    <property type="project" value="TreeGrafter"/>
</dbReference>
<sequence>MAEDLPLVVLDLDLTLWSFQVDKLSSPFLIDDETNMVVDNRGVSCKLYPGAMASLQYLKSNGFPLAIASRISNISAAYQLLHLFNISQYFDFKTIYPGSKVHHFNHLHAISRVDLRNMIFFDDDKRNIRSVARLGVHCVHVADGLTVDIIKENLNEFHRSRSEMKDGEKKELV</sequence>
<evidence type="ECO:0008006" key="3">
    <source>
        <dbReference type="Google" id="ProtNLM"/>
    </source>
</evidence>
<evidence type="ECO:0000313" key="1">
    <source>
        <dbReference type="EMBL" id="CAH0392687.1"/>
    </source>
</evidence>
<dbReference type="PANTHER" id="PTHR17901:SF14">
    <property type="entry name" value="MAGNESIUM-DEPENDENT PHOSPHATASE 1"/>
    <property type="match status" value="1"/>
</dbReference>
<dbReference type="InterPro" id="IPR010033">
    <property type="entry name" value="HAD_SF_ppase_IIIC"/>
</dbReference>
<dbReference type="PANTHER" id="PTHR17901">
    <property type="entry name" value="MAGNESIUM-DEPENDENT PHOSPHATASE 1 MDP1"/>
    <property type="match status" value="1"/>
</dbReference>
<accession>A0A9P0AKL8</accession>
<protein>
    <recommendedName>
        <fullName evidence="3">Magnesium-dependent phosphatase 1</fullName>
    </recommendedName>
</protein>
<evidence type="ECO:0000313" key="2">
    <source>
        <dbReference type="Proteomes" id="UP001152759"/>
    </source>
</evidence>
<dbReference type="Pfam" id="PF12689">
    <property type="entry name" value="Acid_PPase"/>
    <property type="match status" value="1"/>
</dbReference>
<keyword evidence="2" id="KW-1185">Reference proteome</keyword>
<dbReference type="SFLD" id="SFLDG01131">
    <property type="entry name" value="C1.5.2:_MDP_Like"/>
    <property type="match status" value="1"/>
</dbReference>
<dbReference type="Gene3D" id="3.40.50.1000">
    <property type="entry name" value="HAD superfamily/HAD-like"/>
    <property type="match status" value="1"/>
</dbReference>
<dbReference type="KEGG" id="btab:109036756"/>
<dbReference type="AlphaFoldDB" id="A0A9P0AKL8"/>
<dbReference type="Proteomes" id="UP001152759">
    <property type="component" value="Chromosome 7"/>
</dbReference>
<dbReference type="SFLD" id="SFLDS00003">
    <property type="entry name" value="Haloacid_Dehalogenase"/>
    <property type="match status" value="1"/>
</dbReference>
<gene>
    <name evidence="1" type="ORF">BEMITA_LOCUS11169</name>
</gene>
<dbReference type="InterPro" id="IPR023214">
    <property type="entry name" value="HAD_sf"/>
</dbReference>
<dbReference type="InterPro" id="IPR010036">
    <property type="entry name" value="MDP_1_eu_arc"/>
</dbReference>
<dbReference type="SFLD" id="SFLDG01129">
    <property type="entry name" value="C1.5:_HAD__Beta-PGM__Phosphata"/>
    <property type="match status" value="1"/>
</dbReference>